<dbReference type="InterPro" id="IPR001623">
    <property type="entry name" value="DnaJ_domain"/>
</dbReference>
<dbReference type="InterPro" id="IPR051434">
    <property type="entry name" value="DnaJ_C_subfamily_member5"/>
</dbReference>
<comment type="caution">
    <text evidence="8">The sequence shown here is derived from an EMBL/GenBank/DDBJ whole genome shotgun (WGS) entry which is preliminary data.</text>
</comment>
<reference evidence="8 9" key="1">
    <citation type="submission" date="2024-10" db="EMBL/GenBank/DDBJ databases">
        <title>Updated reference genomes for cyclostephanoid diatoms.</title>
        <authorList>
            <person name="Roberts W.R."/>
            <person name="Alverson A.J."/>
        </authorList>
    </citation>
    <scope>NUCLEOTIDE SEQUENCE [LARGE SCALE GENOMIC DNA]</scope>
    <source>
        <strain evidence="8 9">AJA232-27</strain>
    </source>
</reference>
<keyword evidence="5" id="KW-0449">Lipoprotein</keyword>
<gene>
    <name evidence="8" type="ORF">ACHAWU_002117</name>
</gene>
<feature type="transmembrane region" description="Helical" evidence="6">
    <location>
        <begin position="183"/>
        <end position="201"/>
    </location>
</feature>
<feature type="transmembrane region" description="Helical" evidence="6">
    <location>
        <begin position="16"/>
        <end position="36"/>
    </location>
</feature>
<keyword evidence="2 6" id="KW-0472">Membrane</keyword>
<keyword evidence="6" id="KW-0812">Transmembrane</keyword>
<keyword evidence="9" id="KW-1185">Reference proteome</keyword>
<evidence type="ECO:0000256" key="2">
    <source>
        <dbReference type="ARBA" id="ARBA00023136"/>
    </source>
</evidence>
<feature type="domain" description="J" evidence="7">
    <location>
        <begin position="73"/>
        <end position="138"/>
    </location>
</feature>
<keyword evidence="6" id="KW-1133">Transmembrane helix</keyword>
<feature type="transmembrane region" description="Helical" evidence="6">
    <location>
        <begin position="342"/>
        <end position="358"/>
    </location>
</feature>
<sequence>MSDEGGNNGGAGGDDLSGLSGFFFYVFIVHPATAWILRPGRFERKKSILYAIGFLALLAAVKTGMEMQAKGPNHYHLLNVNRNSSPLDIKRAYKKLSLQLHPDKNPNDPNASAKFDRVKKAYDVLMDMEFREVYNKFGQEGINSNKRFDETQFFIQLGVFYVTWGIMAYVLTLGNRSGLARQWTFTGLIVMLVLEITIMTSQGNPFPSWFLPQNTEYEAVWLMHTLFPAFMNGCRSIGGYLYVDLEAQTRQLLVALQEQNKDILLVLRDVQIGVQNIQANGGGGGGGGGGRLATAGAAPVGGMMRATPTGKIRELQDRLHASNSTVQQAVTQLKPEKSNSNFGFYAMILGYVAFSYIFNS</sequence>
<evidence type="ECO:0000256" key="1">
    <source>
        <dbReference type="ARBA" id="ARBA00004635"/>
    </source>
</evidence>
<evidence type="ECO:0000313" key="9">
    <source>
        <dbReference type="Proteomes" id="UP001530293"/>
    </source>
</evidence>
<evidence type="ECO:0000256" key="6">
    <source>
        <dbReference type="SAM" id="Phobius"/>
    </source>
</evidence>
<proteinExistence type="predicted"/>
<dbReference type="PROSITE" id="PS00636">
    <property type="entry name" value="DNAJ_1"/>
    <property type="match status" value="1"/>
</dbReference>
<evidence type="ECO:0000256" key="5">
    <source>
        <dbReference type="ARBA" id="ARBA00023288"/>
    </source>
</evidence>
<keyword evidence="4" id="KW-0143">Chaperone</keyword>
<dbReference type="AlphaFoldDB" id="A0ABD3MJ65"/>
<dbReference type="EMBL" id="JALLBG020000143">
    <property type="protein sequence ID" value="KAL3762021.1"/>
    <property type="molecule type" value="Genomic_DNA"/>
</dbReference>
<protein>
    <recommendedName>
        <fullName evidence="7">J domain-containing protein</fullName>
    </recommendedName>
</protein>
<dbReference type="Proteomes" id="UP001530293">
    <property type="component" value="Unassembled WGS sequence"/>
</dbReference>
<organism evidence="8 9">
    <name type="scientific">Discostella pseudostelligera</name>
    <dbReference type="NCBI Taxonomy" id="259834"/>
    <lineage>
        <taxon>Eukaryota</taxon>
        <taxon>Sar</taxon>
        <taxon>Stramenopiles</taxon>
        <taxon>Ochrophyta</taxon>
        <taxon>Bacillariophyta</taxon>
        <taxon>Coscinodiscophyceae</taxon>
        <taxon>Thalassiosirophycidae</taxon>
        <taxon>Stephanodiscales</taxon>
        <taxon>Stephanodiscaceae</taxon>
        <taxon>Discostella</taxon>
    </lineage>
</organism>
<evidence type="ECO:0000313" key="8">
    <source>
        <dbReference type="EMBL" id="KAL3762021.1"/>
    </source>
</evidence>
<evidence type="ECO:0000256" key="3">
    <source>
        <dbReference type="ARBA" id="ARBA00023139"/>
    </source>
</evidence>
<dbReference type="Pfam" id="PF00226">
    <property type="entry name" value="DnaJ"/>
    <property type="match status" value="1"/>
</dbReference>
<evidence type="ECO:0000259" key="7">
    <source>
        <dbReference type="PROSITE" id="PS50076"/>
    </source>
</evidence>
<evidence type="ECO:0000256" key="4">
    <source>
        <dbReference type="ARBA" id="ARBA00023186"/>
    </source>
</evidence>
<accession>A0ABD3MJ65</accession>
<dbReference type="PRINTS" id="PR00625">
    <property type="entry name" value="JDOMAIN"/>
</dbReference>
<feature type="transmembrane region" description="Helical" evidence="6">
    <location>
        <begin position="221"/>
        <end position="243"/>
    </location>
</feature>
<name>A0ABD3MJ65_9STRA</name>
<dbReference type="GO" id="GO:0016020">
    <property type="term" value="C:membrane"/>
    <property type="evidence" value="ECO:0007669"/>
    <property type="project" value="UniProtKB-SubCell"/>
</dbReference>
<dbReference type="SUPFAM" id="SSF46565">
    <property type="entry name" value="Chaperone J-domain"/>
    <property type="match status" value="1"/>
</dbReference>
<dbReference type="GO" id="GO:0005737">
    <property type="term" value="C:cytoplasm"/>
    <property type="evidence" value="ECO:0007669"/>
    <property type="project" value="UniProtKB-ARBA"/>
</dbReference>
<dbReference type="PROSITE" id="PS50076">
    <property type="entry name" value="DNAJ_2"/>
    <property type="match status" value="1"/>
</dbReference>
<dbReference type="InterPro" id="IPR018253">
    <property type="entry name" value="DnaJ_domain_CS"/>
</dbReference>
<feature type="transmembrane region" description="Helical" evidence="6">
    <location>
        <begin position="48"/>
        <end position="65"/>
    </location>
</feature>
<feature type="transmembrane region" description="Helical" evidence="6">
    <location>
        <begin position="153"/>
        <end position="171"/>
    </location>
</feature>
<dbReference type="PANTHER" id="PTHR44027:SF7">
    <property type="entry name" value="DNAJ HOMOLOG SUBFAMILY C MEMBER 5 HOMOLOG"/>
    <property type="match status" value="1"/>
</dbReference>
<dbReference type="InterPro" id="IPR036869">
    <property type="entry name" value="J_dom_sf"/>
</dbReference>
<dbReference type="PANTHER" id="PTHR44027">
    <property type="entry name" value="DNAJ HOMOLOG SUBFAMILY C MEMBER 5 HOMOLOG"/>
    <property type="match status" value="1"/>
</dbReference>
<dbReference type="CDD" id="cd06257">
    <property type="entry name" value="DnaJ"/>
    <property type="match status" value="1"/>
</dbReference>
<keyword evidence="3" id="KW-0564">Palmitate</keyword>
<dbReference type="Gene3D" id="1.10.287.110">
    <property type="entry name" value="DnaJ domain"/>
    <property type="match status" value="1"/>
</dbReference>
<dbReference type="SMART" id="SM00271">
    <property type="entry name" value="DnaJ"/>
    <property type="match status" value="1"/>
</dbReference>
<comment type="subcellular location">
    <subcellularLocation>
        <location evidence="1">Membrane</location>
        <topology evidence="1">Lipid-anchor</topology>
    </subcellularLocation>
</comment>